<dbReference type="GO" id="GO:0003677">
    <property type="term" value="F:DNA binding"/>
    <property type="evidence" value="ECO:0007669"/>
    <property type="project" value="UniProtKB-KW"/>
</dbReference>
<dbReference type="SUPFAM" id="SSF55781">
    <property type="entry name" value="GAF domain-like"/>
    <property type="match status" value="1"/>
</dbReference>
<name>A0A1H9K7R3_9PSEU</name>
<dbReference type="CDD" id="cd06170">
    <property type="entry name" value="LuxR_C_like"/>
    <property type="match status" value="1"/>
</dbReference>
<dbReference type="PROSITE" id="PS50043">
    <property type="entry name" value="HTH_LUXR_2"/>
    <property type="match status" value="1"/>
</dbReference>
<dbReference type="PANTHER" id="PTHR44688">
    <property type="entry name" value="DNA-BINDING TRANSCRIPTIONAL ACTIVATOR DEVR_DOSR"/>
    <property type="match status" value="1"/>
</dbReference>
<dbReference type="OrthoDB" id="4069167at2"/>
<proteinExistence type="predicted"/>
<evidence type="ECO:0000259" key="4">
    <source>
        <dbReference type="PROSITE" id="PS50043"/>
    </source>
</evidence>
<dbReference type="EMBL" id="FOFT01000003">
    <property type="protein sequence ID" value="SEQ94967.1"/>
    <property type="molecule type" value="Genomic_DNA"/>
</dbReference>
<organism evidence="5 6">
    <name type="scientific">Lentzea flaviverrucosa</name>
    <dbReference type="NCBI Taxonomy" id="200379"/>
    <lineage>
        <taxon>Bacteria</taxon>
        <taxon>Bacillati</taxon>
        <taxon>Actinomycetota</taxon>
        <taxon>Actinomycetes</taxon>
        <taxon>Pseudonocardiales</taxon>
        <taxon>Pseudonocardiaceae</taxon>
        <taxon>Lentzea</taxon>
    </lineage>
</organism>
<evidence type="ECO:0000313" key="5">
    <source>
        <dbReference type="EMBL" id="SEQ94967.1"/>
    </source>
</evidence>
<reference evidence="6" key="1">
    <citation type="submission" date="2016-10" db="EMBL/GenBank/DDBJ databases">
        <authorList>
            <person name="Varghese N."/>
            <person name="Submissions S."/>
        </authorList>
    </citation>
    <scope>NUCLEOTIDE SEQUENCE [LARGE SCALE GENOMIC DNA]</scope>
    <source>
        <strain evidence="6">CGMCC 4.578</strain>
    </source>
</reference>
<dbReference type="InterPro" id="IPR000792">
    <property type="entry name" value="Tscrpt_reg_LuxR_C"/>
</dbReference>
<dbReference type="InterPro" id="IPR036388">
    <property type="entry name" value="WH-like_DNA-bd_sf"/>
</dbReference>
<dbReference type="PANTHER" id="PTHR44688:SF16">
    <property type="entry name" value="DNA-BINDING TRANSCRIPTIONAL ACTIVATOR DEVR_DOSR"/>
    <property type="match status" value="1"/>
</dbReference>
<dbReference type="AlphaFoldDB" id="A0A1H9K7R3"/>
<dbReference type="InterPro" id="IPR029016">
    <property type="entry name" value="GAF-like_dom_sf"/>
</dbReference>
<dbReference type="Gene3D" id="1.10.10.10">
    <property type="entry name" value="Winged helix-like DNA-binding domain superfamily/Winged helix DNA-binding domain"/>
    <property type="match status" value="1"/>
</dbReference>
<evidence type="ECO:0000256" key="2">
    <source>
        <dbReference type="ARBA" id="ARBA00023125"/>
    </source>
</evidence>
<keyword evidence="6" id="KW-1185">Reference proteome</keyword>
<dbReference type="GO" id="GO:0006355">
    <property type="term" value="P:regulation of DNA-templated transcription"/>
    <property type="evidence" value="ECO:0007669"/>
    <property type="project" value="InterPro"/>
</dbReference>
<dbReference type="Pfam" id="PF00196">
    <property type="entry name" value="GerE"/>
    <property type="match status" value="1"/>
</dbReference>
<keyword evidence="2" id="KW-0238">DNA-binding</keyword>
<sequence>MGVHPFSRVPPSARLLGVLPDRFQVLLPQRLDMLRRATGLPVVFGGAVTPARDLLLSSFQGTRGTSLHGLRVGTGRGLGGTAIAMGTAVRVNDYASTRAITHEFDQMVVVDERLTSVFAYPVTVRGTVHGVLYGAVRGQATVGDRAIRMAGAIAQGFAQDLNMPFQQNQTLHTQAALRELAEVARLVGDPVLRERLRKVHQNLGGEAPVSVPAGLTPRELDTLRLAAVGASNREIAAELGLSTETVKAYLRGAMRKLGVHNRTAAVHAARSTGALPTSWP</sequence>
<evidence type="ECO:0000313" key="6">
    <source>
        <dbReference type="Proteomes" id="UP000199028"/>
    </source>
</evidence>
<dbReference type="SMART" id="SM00421">
    <property type="entry name" value="HTH_LUXR"/>
    <property type="match status" value="1"/>
</dbReference>
<accession>A0A1H9K7R3</accession>
<dbReference type="Proteomes" id="UP000199028">
    <property type="component" value="Unassembled WGS sequence"/>
</dbReference>
<keyword evidence="1" id="KW-0805">Transcription regulation</keyword>
<dbReference type="Gene3D" id="3.30.450.40">
    <property type="match status" value="1"/>
</dbReference>
<protein>
    <submittedName>
        <fullName evidence="5">Regulatory protein, luxR family</fullName>
    </submittedName>
</protein>
<dbReference type="PRINTS" id="PR00038">
    <property type="entry name" value="HTHLUXR"/>
</dbReference>
<dbReference type="InterPro" id="IPR016032">
    <property type="entry name" value="Sig_transdc_resp-reg_C-effctor"/>
</dbReference>
<evidence type="ECO:0000256" key="1">
    <source>
        <dbReference type="ARBA" id="ARBA00023015"/>
    </source>
</evidence>
<dbReference type="SUPFAM" id="SSF46894">
    <property type="entry name" value="C-terminal effector domain of the bipartite response regulators"/>
    <property type="match status" value="1"/>
</dbReference>
<keyword evidence="3" id="KW-0804">Transcription</keyword>
<evidence type="ECO:0000256" key="3">
    <source>
        <dbReference type="ARBA" id="ARBA00023163"/>
    </source>
</evidence>
<gene>
    <name evidence="5" type="ORF">SAMN05216195_103499</name>
</gene>
<feature type="domain" description="HTH luxR-type" evidence="4">
    <location>
        <begin position="208"/>
        <end position="273"/>
    </location>
</feature>